<sequence length="113" mass="12276">MAVFGIKPIANLIVMGEANVRPVTTVDASNVKAPNTLAEFAINQYNNLDFIDMSMFDGFNVPMEISSDSGDCNQVIKCTVNIIGQCPTESEVLGRCNEPCPVFKIQHPHFSGP</sequence>
<comment type="caution">
    <text evidence="1">The sequence shown here is derived from an EMBL/GenBank/DDBJ whole genome shotgun (WGS) entry which is preliminary data.</text>
</comment>
<evidence type="ECO:0000313" key="2">
    <source>
        <dbReference type="Proteomes" id="UP001164250"/>
    </source>
</evidence>
<accession>A0ACC1BZJ0</accession>
<protein>
    <submittedName>
        <fullName evidence="1">Uncharacterized protein</fullName>
    </submittedName>
</protein>
<proteinExistence type="predicted"/>
<organism evidence="1 2">
    <name type="scientific">Pistacia atlantica</name>
    <dbReference type="NCBI Taxonomy" id="434234"/>
    <lineage>
        <taxon>Eukaryota</taxon>
        <taxon>Viridiplantae</taxon>
        <taxon>Streptophyta</taxon>
        <taxon>Embryophyta</taxon>
        <taxon>Tracheophyta</taxon>
        <taxon>Spermatophyta</taxon>
        <taxon>Magnoliopsida</taxon>
        <taxon>eudicotyledons</taxon>
        <taxon>Gunneridae</taxon>
        <taxon>Pentapetalae</taxon>
        <taxon>rosids</taxon>
        <taxon>malvids</taxon>
        <taxon>Sapindales</taxon>
        <taxon>Anacardiaceae</taxon>
        <taxon>Pistacia</taxon>
    </lineage>
</organism>
<gene>
    <name evidence="1" type="ORF">Patl1_18735</name>
</gene>
<reference evidence="2" key="1">
    <citation type="journal article" date="2023" name="G3 (Bethesda)">
        <title>Genome assembly and association tests identify interacting loci associated with vigor, precocity, and sex in interspecific pistachio rootstocks.</title>
        <authorList>
            <person name="Palmer W."/>
            <person name="Jacygrad E."/>
            <person name="Sagayaradj S."/>
            <person name="Cavanaugh K."/>
            <person name="Han R."/>
            <person name="Bertier L."/>
            <person name="Beede B."/>
            <person name="Kafkas S."/>
            <person name="Golino D."/>
            <person name="Preece J."/>
            <person name="Michelmore R."/>
        </authorList>
    </citation>
    <scope>NUCLEOTIDE SEQUENCE [LARGE SCALE GENOMIC DNA]</scope>
</reference>
<evidence type="ECO:0000313" key="1">
    <source>
        <dbReference type="EMBL" id="KAJ0105401.1"/>
    </source>
</evidence>
<name>A0ACC1BZJ0_9ROSI</name>
<keyword evidence="2" id="KW-1185">Reference proteome</keyword>
<dbReference type="EMBL" id="CM047898">
    <property type="protein sequence ID" value="KAJ0105401.1"/>
    <property type="molecule type" value="Genomic_DNA"/>
</dbReference>
<dbReference type="Proteomes" id="UP001164250">
    <property type="component" value="Chromosome 2"/>
</dbReference>